<dbReference type="Pfam" id="PF00496">
    <property type="entry name" value="SBP_bac_5"/>
    <property type="match status" value="1"/>
</dbReference>
<feature type="signal peptide" evidence="1">
    <location>
        <begin position="1"/>
        <end position="29"/>
    </location>
</feature>
<feature type="chain" id="PRO_5031017885" evidence="1">
    <location>
        <begin position="30"/>
        <end position="513"/>
    </location>
</feature>
<dbReference type="GO" id="GO:1904680">
    <property type="term" value="F:peptide transmembrane transporter activity"/>
    <property type="evidence" value="ECO:0007669"/>
    <property type="project" value="TreeGrafter"/>
</dbReference>
<dbReference type="GO" id="GO:0043190">
    <property type="term" value="C:ATP-binding cassette (ABC) transporter complex"/>
    <property type="evidence" value="ECO:0007669"/>
    <property type="project" value="InterPro"/>
</dbReference>
<dbReference type="Gene3D" id="3.10.105.10">
    <property type="entry name" value="Dipeptide-binding Protein, Domain 3"/>
    <property type="match status" value="1"/>
</dbReference>
<dbReference type="GO" id="GO:0042597">
    <property type="term" value="C:periplasmic space"/>
    <property type="evidence" value="ECO:0007669"/>
    <property type="project" value="UniProtKB-ARBA"/>
</dbReference>
<dbReference type="SUPFAM" id="SSF53850">
    <property type="entry name" value="Periplasmic binding protein-like II"/>
    <property type="match status" value="1"/>
</dbReference>
<dbReference type="GO" id="GO:0015833">
    <property type="term" value="P:peptide transport"/>
    <property type="evidence" value="ECO:0007669"/>
    <property type="project" value="TreeGrafter"/>
</dbReference>
<dbReference type="Gene3D" id="3.40.190.10">
    <property type="entry name" value="Periplasmic binding protein-like II"/>
    <property type="match status" value="1"/>
</dbReference>
<organism evidence="3 4">
    <name type="scientific">Nesterenkonia xinjiangensis</name>
    <dbReference type="NCBI Taxonomy" id="225327"/>
    <lineage>
        <taxon>Bacteria</taxon>
        <taxon>Bacillati</taxon>
        <taxon>Actinomycetota</taxon>
        <taxon>Actinomycetes</taxon>
        <taxon>Micrococcales</taxon>
        <taxon>Micrococcaceae</taxon>
        <taxon>Nesterenkonia</taxon>
    </lineage>
</organism>
<accession>A0A7Z0GNL8</accession>
<feature type="domain" description="Solute-binding protein family 5" evidence="2">
    <location>
        <begin position="91"/>
        <end position="420"/>
    </location>
</feature>
<name>A0A7Z0GNL8_9MICC</name>
<dbReference type="PROSITE" id="PS51257">
    <property type="entry name" value="PROKAR_LIPOPROTEIN"/>
    <property type="match status" value="1"/>
</dbReference>
<dbReference type="PANTHER" id="PTHR30290">
    <property type="entry name" value="PERIPLASMIC BINDING COMPONENT OF ABC TRANSPORTER"/>
    <property type="match status" value="1"/>
</dbReference>
<proteinExistence type="predicted"/>
<reference evidence="3 4" key="1">
    <citation type="submission" date="2020-07" db="EMBL/GenBank/DDBJ databases">
        <title>Sequencing the genomes of 1000 actinobacteria strains.</title>
        <authorList>
            <person name="Klenk H.-P."/>
        </authorList>
    </citation>
    <scope>NUCLEOTIDE SEQUENCE [LARGE SCALE GENOMIC DNA]</scope>
    <source>
        <strain evidence="3 4">DSM 15475</strain>
    </source>
</reference>
<dbReference type="RefSeq" id="WP_179542538.1">
    <property type="nucleotide sequence ID" value="NZ_BAAALL010000001.1"/>
</dbReference>
<sequence>MRPAPSSTALTAVLAIGALTLMTACDAGADDASPADGTDSDGVVADDASVSIGMFAVPANLDFTTTGGAAIFEALLYNVYEGLVRVDSQGELQPLLAESWEISDDGLEYTFQLREGVTFHDGTEFDAEIVKFSLERLDEWSANTPEDLSAIDSVEVVDDHEVTVVLSEPDYDALFWLAGPLGTMFSPDSVDSLATEANGTGPFEFVTYENAVRMEFARHDEYWGEPAGTATVELVYYEDASAAANAIRTGGVDAILRSEAYDQLESLEAEDDVDVLVGSTQGVVVMSMNPDHEALAQPAVREALQHAIDRESVLAAATAGYGEILGGPTVPTDPYFVDFSTTYEHDPELAREKLDSAGVEDLSLTFTVPNRAYAEASAQVIQDNLNEVGIEVTLQTQEFPAVWVEENMVDQNFDLTLVNHVEPRNMANYAHADYYWGYDSPEAQNLFAEAASATDDDEYVATMQELTEQIVADTPGVWLYNAPNVVLSTEGISGLPENDLGVGIDLSDVTVAE</sequence>
<keyword evidence="1" id="KW-0732">Signal</keyword>
<dbReference type="InterPro" id="IPR039424">
    <property type="entry name" value="SBP_5"/>
</dbReference>
<protein>
    <submittedName>
        <fullName evidence="3">Peptide/nickel transport system substrate-binding protein</fullName>
    </submittedName>
</protein>
<dbReference type="PIRSF" id="PIRSF002741">
    <property type="entry name" value="MppA"/>
    <property type="match status" value="1"/>
</dbReference>
<evidence type="ECO:0000256" key="1">
    <source>
        <dbReference type="SAM" id="SignalP"/>
    </source>
</evidence>
<comment type="caution">
    <text evidence="3">The sequence shown here is derived from an EMBL/GenBank/DDBJ whole genome shotgun (WGS) entry which is preliminary data.</text>
</comment>
<keyword evidence="4" id="KW-1185">Reference proteome</keyword>
<gene>
    <name evidence="3" type="ORF">HNR09_002712</name>
</gene>
<dbReference type="Proteomes" id="UP000535437">
    <property type="component" value="Unassembled WGS sequence"/>
</dbReference>
<evidence type="ECO:0000313" key="4">
    <source>
        <dbReference type="Proteomes" id="UP000535437"/>
    </source>
</evidence>
<evidence type="ECO:0000259" key="2">
    <source>
        <dbReference type="Pfam" id="PF00496"/>
    </source>
</evidence>
<dbReference type="InterPro" id="IPR030678">
    <property type="entry name" value="Peptide/Ni-bd"/>
</dbReference>
<dbReference type="AlphaFoldDB" id="A0A7Z0GNL8"/>
<evidence type="ECO:0000313" key="3">
    <source>
        <dbReference type="EMBL" id="NYJ79301.1"/>
    </source>
</evidence>
<dbReference type="EMBL" id="JACCFY010000001">
    <property type="protein sequence ID" value="NYJ79301.1"/>
    <property type="molecule type" value="Genomic_DNA"/>
</dbReference>
<dbReference type="InterPro" id="IPR000914">
    <property type="entry name" value="SBP_5_dom"/>
</dbReference>